<evidence type="ECO:0000313" key="2">
    <source>
        <dbReference type="EMBL" id="KAK3194691.1"/>
    </source>
</evidence>
<feature type="transmembrane region" description="Helical" evidence="1">
    <location>
        <begin position="7"/>
        <end position="24"/>
    </location>
</feature>
<keyword evidence="1" id="KW-0812">Transmembrane</keyword>
<evidence type="ECO:0000313" key="3">
    <source>
        <dbReference type="Proteomes" id="UP001281410"/>
    </source>
</evidence>
<proteinExistence type="predicted"/>
<keyword evidence="1" id="KW-0472">Membrane</keyword>
<keyword evidence="1" id="KW-1133">Transmembrane helix</keyword>
<dbReference type="EMBL" id="JANJYJ010000008">
    <property type="protein sequence ID" value="KAK3194691.1"/>
    <property type="molecule type" value="Genomic_DNA"/>
</dbReference>
<dbReference type="AlphaFoldDB" id="A0AAD9ZXG4"/>
<gene>
    <name evidence="2" type="ORF">Dsin_026001</name>
</gene>
<keyword evidence="3" id="KW-1185">Reference proteome</keyword>
<dbReference type="Proteomes" id="UP001281410">
    <property type="component" value="Unassembled WGS sequence"/>
</dbReference>
<evidence type="ECO:0000256" key="1">
    <source>
        <dbReference type="SAM" id="Phobius"/>
    </source>
</evidence>
<accession>A0AAD9ZXG4</accession>
<reference evidence="2" key="1">
    <citation type="journal article" date="2023" name="Plant J.">
        <title>Genome sequences and population genomics provide insights into the demographic history, inbreeding, and mutation load of two 'living fossil' tree species of Dipteronia.</title>
        <authorList>
            <person name="Feng Y."/>
            <person name="Comes H.P."/>
            <person name="Chen J."/>
            <person name="Zhu S."/>
            <person name="Lu R."/>
            <person name="Zhang X."/>
            <person name="Li P."/>
            <person name="Qiu J."/>
            <person name="Olsen K.M."/>
            <person name="Qiu Y."/>
        </authorList>
    </citation>
    <scope>NUCLEOTIDE SEQUENCE</scope>
    <source>
        <strain evidence="2">NBL</strain>
    </source>
</reference>
<protein>
    <submittedName>
        <fullName evidence="2">Uncharacterized protein</fullName>
    </submittedName>
</protein>
<comment type="caution">
    <text evidence="2">The sequence shown here is derived from an EMBL/GenBank/DDBJ whole genome shotgun (WGS) entry which is preliminary data.</text>
</comment>
<feature type="transmembrane region" description="Helical" evidence="1">
    <location>
        <begin position="36"/>
        <end position="54"/>
    </location>
</feature>
<feature type="transmembrane region" description="Helical" evidence="1">
    <location>
        <begin position="66"/>
        <end position="83"/>
    </location>
</feature>
<name>A0AAD9ZXG4_9ROSI</name>
<organism evidence="2 3">
    <name type="scientific">Dipteronia sinensis</name>
    <dbReference type="NCBI Taxonomy" id="43782"/>
    <lineage>
        <taxon>Eukaryota</taxon>
        <taxon>Viridiplantae</taxon>
        <taxon>Streptophyta</taxon>
        <taxon>Embryophyta</taxon>
        <taxon>Tracheophyta</taxon>
        <taxon>Spermatophyta</taxon>
        <taxon>Magnoliopsida</taxon>
        <taxon>eudicotyledons</taxon>
        <taxon>Gunneridae</taxon>
        <taxon>Pentapetalae</taxon>
        <taxon>rosids</taxon>
        <taxon>malvids</taxon>
        <taxon>Sapindales</taxon>
        <taxon>Sapindaceae</taxon>
        <taxon>Hippocastanoideae</taxon>
        <taxon>Acereae</taxon>
        <taxon>Dipteronia</taxon>
    </lineage>
</organism>
<sequence>MPQNTLFMLLLTIHGMLLNGLLPILPEDSLNRYADFQRVFFSATVLVAILHTKWQSNMDMKRSLRVLILQFLGFSGSSGFSVVDDGER</sequence>